<reference evidence="10" key="1">
    <citation type="submission" date="2020-10" db="EMBL/GenBank/DDBJ databases">
        <title>Phylogeny of dyella-like bacteria.</title>
        <authorList>
            <person name="Fu J."/>
        </authorList>
    </citation>
    <scope>NUCLEOTIDE SEQUENCE</scope>
    <source>
        <strain evidence="10">DHON07</strain>
    </source>
</reference>
<protein>
    <submittedName>
        <fullName evidence="10">Glycosyltransferase family 39 protein</fullName>
    </submittedName>
</protein>
<organism evidence="10 11">
    <name type="scientific">Dyella mobilis</name>
    <dbReference type="NCBI Taxonomy" id="1849582"/>
    <lineage>
        <taxon>Bacteria</taxon>
        <taxon>Pseudomonadati</taxon>
        <taxon>Pseudomonadota</taxon>
        <taxon>Gammaproteobacteria</taxon>
        <taxon>Lysobacterales</taxon>
        <taxon>Rhodanobacteraceae</taxon>
        <taxon>Dyella</taxon>
    </lineage>
</organism>
<keyword evidence="7 9" id="KW-0472">Membrane</keyword>
<dbReference type="EMBL" id="JADIKF010000040">
    <property type="protein sequence ID" value="MBM7131166.1"/>
    <property type="molecule type" value="Genomic_DNA"/>
</dbReference>
<keyword evidence="2" id="KW-1003">Cell membrane</keyword>
<keyword evidence="5 9" id="KW-0812">Transmembrane</keyword>
<evidence type="ECO:0000313" key="10">
    <source>
        <dbReference type="EMBL" id="MBM7131166.1"/>
    </source>
</evidence>
<name>A0ABS2KJ37_9GAMM</name>
<feature type="transmembrane region" description="Helical" evidence="9">
    <location>
        <begin position="355"/>
        <end position="373"/>
    </location>
</feature>
<feature type="region of interest" description="Disordered" evidence="8">
    <location>
        <begin position="614"/>
        <end position="641"/>
    </location>
</feature>
<evidence type="ECO:0000313" key="11">
    <source>
        <dbReference type="Proteomes" id="UP001430193"/>
    </source>
</evidence>
<feature type="transmembrane region" description="Helical" evidence="9">
    <location>
        <begin position="12"/>
        <end position="33"/>
    </location>
</feature>
<evidence type="ECO:0000256" key="2">
    <source>
        <dbReference type="ARBA" id="ARBA00022475"/>
    </source>
</evidence>
<feature type="transmembrane region" description="Helical" evidence="9">
    <location>
        <begin position="109"/>
        <end position="129"/>
    </location>
</feature>
<evidence type="ECO:0000256" key="5">
    <source>
        <dbReference type="ARBA" id="ARBA00022692"/>
    </source>
</evidence>
<evidence type="ECO:0000256" key="8">
    <source>
        <dbReference type="SAM" id="MobiDB-lite"/>
    </source>
</evidence>
<sequence length="641" mass="70418">MNVSLRAPARWQAWVFGLIALITCGAAFVGLSANGLWIDELFTVYVIHHNGGLAEVFRRALTDTHPPLYYFFLYGWTRLTGLSDFALHLPSAVFAVLAVVVFATGTRRVLSPTAIAFACATGALSTFWFNQSQNARSYSLCMLLAAGMLSLAIALRRRLRTQADFPTGHWLALSVVGLIASLTHAYLLLGLGMVLLFLLLGAPSWRMRIALIATGLVVLAFNVAYYKMMLHSSQQDLQNLWFTNSVHFFRLETSHAIGDLIHGRIQTVLSLILLFGIQRRLAGERFFVFDENDTRWTTQLAAFVLAGVILCGIGVSIVVAPSFSDRNLLTCAPFAWFLMGRLYDAAGPRGDTRISVVLALAVMLVVGSYLRLLPGRHLQHLETWRPSAHYVERLPGCGNVELPVVLPYRFGHADNHFRTLAERDFFGYYLPADAQTKAYLPAELAGRKPVDGLPQLLAARAEHAETGSGCTLLTWGVHDLDESAALKIALDLARQPGVAPRRVLMQEFNADHPYHAKWDPGADGYVYLAIPRASGTSQVEPPPSPAVQLPQEDAATVGDRVVVDYLSSYTGTSGPPYQVDLYSIQRWSPGKPPREDFLAVHRLTCNPPTSKTNWGVWPNPASPGCTERPLPTSAGDIDGQL</sequence>
<keyword evidence="11" id="KW-1185">Reference proteome</keyword>
<evidence type="ECO:0000256" key="3">
    <source>
        <dbReference type="ARBA" id="ARBA00022676"/>
    </source>
</evidence>
<feature type="transmembrane region" description="Helical" evidence="9">
    <location>
        <begin position="85"/>
        <end position="102"/>
    </location>
</feature>
<evidence type="ECO:0000256" key="1">
    <source>
        <dbReference type="ARBA" id="ARBA00004651"/>
    </source>
</evidence>
<comment type="subcellular location">
    <subcellularLocation>
        <location evidence="1">Cell membrane</location>
        <topology evidence="1">Multi-pass membrane protein</topology>
    </subcellularLocation>
</comment>
<keyword evidence="6 9" id="KW-1133">Transmembrane helix</keyword>
<dbReference type="Proteomes" id="UP001430193">
    <property type="component" value="Unassembled WGS sequence"/>
</dbReference>
<evidence type="ECO:0000256" key="4">
    <source>
        <dbReference type="ARBA" id="ARBA00022679"/>
    </source>
</evidence>
<feature type="transmembrane region" description="Helical" evidence="9">
    <location>
        <begin position="167"/>
        <end position="199"/>
    </location>
</feature>
<comment type="caution">
    <text evidence="10">The sequence shown here is derived from an EMBL/GenBank/DDBJ whole genome shotgun (WGS) entry which is preliminary data.</text>
</comment>
<dbReference type="PANTHER" id="PTHR33908:SF11">
    <property type="entry name" value="MEMBRANE PROTEIN"/>
    <property type="match status" value="1"/>
</dbReference>
<evidence type="ECO:0000256" key="9">
    <source>
        <dbReference type="SAM" id="Phobius"/>
    </source>
</evidence>
<gene>
    <name evidence="10" type="ORF">ISS99_16695</name>
</gene>
<dbReference type="PANTHER" id="PTHR33908">
    <property type="entry name" value="MANNOSYLTRANSFERASE YKCB-RELATED"/>
    <property type="match status" value="1"/>
</dbReference>
<dbReference type="InterPro" id="IPR050297">
    <property type="entry name" value="LipidA_mod_glycosyltrf_83"/>
</dbReference>
<evidence type="ECO:0000256" key="6">
    <source>
        <dbReference type="ARBA" id="ARBA00022989"/>
    </source>
</evidence>
<proteinExistence type="predicted"/>
<feature type="transmembrane region" description="Helical" evidence="9">
    <location>
        <begin position="300"/>
        <end position="320"/>
    </location>
</feature>
<accession>A0ABS2KJ37</accession>
<feature type="transmembrane region" description="Helical" evidence="9">
    <location>
        <begin position="205"/>
        <end position="225"/>
    </location>
</feature>
<keyword evidence="3" id="KW-0328">Glycosyltransferase</keyword>
<feature type="transmembrane region" description="Helical" evidence="9">
    <location>
        <begin position="135"/>
        <end position="155"/>
    </location>
</feature>
<keyword evidence="4" id="KW-0808">Transferase</keyword>
<evidence type="ECO:0000256" key="7">
    <source>
        <dbReference type="ARBA" id="ARBA00023136"/>
    </source>
</evidence>
<dbReference type="RefSeq" id="WP_204632765.1">
    <property type="nucleotide sequence ID" value="NZ_BSOC01000005.1"/>
</dbReference>